<dbReference type="PROSITE" id="PS50262">
    <property type="entry name" value="G_PROTEIN_RECEP_F1_2"/>
    <property type="match status" value="1"/>
</dbReference>
<evidence type="ECO:0000256" key="6">
    <source>
        <dbReference type="ARBA" id="ARBA00023170"/>
    </source>
</evidence>
<organism evidence="10">
    <name type="scientific">Hydra vulgaris</name>
    <name type="common">Hydra</name>
    <name type="synonym">Hydra attenuata</name>
    <dbReference type="NCBI Taxonomy" id="6087"/>
    <lineage>
        <taxon>Eukaryota</taxon>
        <taxon>Metazoa</taxon>
        <taxon>Cnidaria</taxon>
        <taxon>Hydrozoa</taxon>
        <taxon>Hydroidolina</taxon>
        <taxon>Anthoathecata</taxon>
        <taxon>Aplanulata</taxon>
        <taxon>Hydridae</taxon>
        <taxon>Hydra</taxon>
    </lineage>
</organism>
<dbReference type="Pfam" id="PF00001">
    <property type="entry name" value="7tm_1"/>
    <property type="match status" value="1"/>
</dbReference>
<accession>A0A857GWW1</accession>
<feature type="transmembrane region" description="Helical" evidence="8">
    <location>
        <begin position="221"/>
        <end position="244"/>
    </location>
</feature>
<feature type="transmembrane region" description="Helical" evidence="8">
    <location>
        <begin position="77"/>
        <end position="101"/>
    </location>
</feature>
<dbReference type="Gene3D" id="1.20.1070.10">
    <property type="entry name" value="Rhodopsin 7-helix transmembrane proteins"/>
    <property type="match status" value="1"/>
</dbReference>
<name>A0A857GWW1_HYDVU</name>
<keyword evidence="4" id="KW-0297">G-protein coupled receptor</keyword>
<dbReference type="InterPro" id="IPR000276">
    <property type="entry name" value="GPCR_Rhodpsn"/>
</dbReference>
<dbReference type="PRINTS" id="PR00237">
    <property type="entry name" value="GPCRRHODOPSN"/>
</dbReference>
<feature type="domain" description="G-protein coupled receptors family 1 profile" evidence="9">
    <location>
        <begin position="18"/>
        <end position="275"/>
    </location>
</feature>
<dbReference type="InterPro" id="IPR050125">
    <property type="entry name" value="GPCR_opsins"/>
</dbReference>
<evidence type="ECO:0000313" key="10">
    <source>
        <dbReference type="EMBL" id="QHF16601.1"/>
    </source>
</evidence>
<evidence type="ECO:0000256" key="4">
    <source>
        <dbReference type="ARBA" id="ARBA00023040"/>
    </source>
</evidence>
<dbReference type="GO" id="GO:0004930">
    <property type="term" value="F:G protein-coupled receptor activity"/>
    <property type="evidence" value="ECO:0007669"/>
    <property type="project" value="UniProtKB-KW"/>
</dbReference>
<feature type="transmembrane region" description="Helical" evidence="8">
    <location>
        <begin position="122"/>
        <end position="144"/>
    </location>
</feature>
<feature type="transmembrane region" description="Helical" evidence="8">
    <location>
        <begin position="256"/>
        <end position="277"/>
    </location>
</feature>
<evidence type="ECO:0000256" key="1">
    <source>
        <dbReference type="ARBA" id="ARBA00004141"/>
    </source>
</evidence>
<feature type="transmembrane region" description="Helical" evidence="8">
    <location>
        <begin position="164"/>
        <end position="190"/>
    </location>
</feature>
<keyword evidence="2 8" id="KW-0812">Transmembrane</keyword>
<dbReference type="EMBL" id="MN822281">
    <property type="protein sequence ID" value="QHF16601.1"/>
    <property type="molecule type" value="mRNA"/>
</dbReference>
<dbReference type="PANTHER" id="PTHR24240">
    <property type="entry name" value="OPSIN"/>
    <property type="match status" value="1"/>
</dbReference>
<feature type="transmembrane region" description="Helical" evidence="8">
    <location>
        <begin position="6"/>
        <end position="25"/>
    </location>
</feature>
<gene>
    <name evidence="10" type="primary">OpD27</name>
</gene>
<evidence type="ECO:0000256" key="8">
    <source>
        <dbReference type="SAM" id="Phobius"/>
    </source>
</evidence>
<comment type="subcellular location">
    <subcellularLocation>
        <location evidence="1">Membrane</location>
        <topology evidence="1">Multi-pass membrane protein</topology>
    </subcellularLocation>
</comment>
<evidence type="ECO:0000256" key="5">
    <source>
        <dbReference type="ARBA" id="ARBA00023136"/>
    </source>
</evidence>
<keyword evidence="3 8" id="KW-1133">Transmembrane helix</keyword>
<evidence type="ECO:0000256" key="2">
    <source>
        <dbReference type="ARBA" id="ARBA00022692"/>
    </source>
</evidence>
<dbReference type="OrthoDB" id="5948546at2759"/>
<dbReference type="GO" id="GO:0016020">
    <property type="term" value="C:membrane"/>
    <property type="evidence" value="ECO:0007669"/>
    <property type="project" value="UniProtKB-SubCell"/>
</dbReference>
<proteinExistence type="evidence at transcript level"/>
<dbReference type="InterPro" id="IPR017452">
    <property type="entry name" value="GPCR_Rhodpsn_7TM"/>
</dbReference>
<keyword evidence="5 8" id="KW-0472">Membrane</keyword>
<sequence>MNIEKICFFILSTTSTILNALSLYFSYRKYKMHKSNYVILCINLSFSDLLRSIAGYIPSLFIEEHINTATMLCKLSAFFIALTAYTAIAMITAIALSRMVLLSTCILSNKISYKALFIKIGVLSWIYGFTLAVMPFVGFSSYTLEETRARCSINFSPKTRVEKVYLILLIAFGFFIPVIIISISCLYTAYVMRTKYKYFNATYGRENIETKRYKEKEKKAFLSFVLMVLSFIVCWTPYAIIGFFSAFTSIKIFKWLLHLAVYFGKCSTIVNPVIYIWKDGLFKKSFISKRAQLIQLLTRKTRVSNRPMI</sequence>
<reference evidence="10" key="1">
    <citation type="journal article" date="2019" name="BMC Genomics">
        <title>Molecular evolution and expression of opsin genes in Hydra vulgaris.</title>
        <authorList>
            <person name="Macias-Munoz A."/>
            <person name="Murad R."/>
            <person name="Mortazavi A."/>
        </authorList>
    </citation>
    <scope>NUCLEOTIDE SEQUENCE</scope>
</reference>
<keyword evidence="6" id="KW-0675">Receptor</keyword>
<dbReference type="AlphaFoldDB" id="A0A857GWW1"/>
<evidence type="ECO:0000256" key="7">
    <source>
        <dbReference type="ARBA" id="ARBA00023224"/>
    </source>
</evidence>
<protein>
    <submittedName>
        <fullName evidence="10">Opsin</fullName>
    </submittedName>
</protein>
<evidence type="ECO:0000259" key="9">
    <source>
        <dbReference type="PROSITE" id="PS50262"/>
    </source>
</evidence>
<dbReference type="SUPFAM" id="SSF81321">
    <property type="entry name" value="Family A G protein-coupled receptor-like"/>
    <property type="match status" value="1"/>
</dbReference>
<keyword evidence="7" id="KW-0807">Transducer</keyword>
<evidence type="ECO:0000256" key="3">
    <source>
        <dbReference type="ARBA" id="ARBA00022989"/>
    </source>
</evidence>